<accession>A0A1L5PP19</accession>
<name>A0A1L5PP19_PSEPU</name>
<dbReference type="InterPro" id="IPR021427">
    <property type="entry name" value="DUF3077"/>
</dbReference>
<sequence length="102" mass="11118">MDMDKDTPKESSNLNVVRAAGRFGNGGAELVQMNAQLPMRTALMEASSIMGCITELTRKAIDRPGDRKAMMQATYYLAGMAKALIDGQLQQLRQARGGEQEP</sequence>
<gene>
    <name evidence="1" type="ORF">BL240_10760</name>
</gene>
<dbReference type="AlphaFoldDB" id="A0A1L5PP19"/>
<evidence type="ECO:0000313" key="1">
    <source>
        <dbReference type="EMBL" id="APO81892.1"/>
    </source>
</evidence>
<protein>
    <recommendedName>
        <fullName evidence="3">DUF3077 domain-containing protein</fullName>
    </recommendedName>
</protein>
<reference evidence="1 2" key="1">
    <citation type="submission" date="2016-12" db="EMBL/GenBank/DDBJ databases">
        <title>Draft Genome Sequence of Mercury Resistant Pseudomonas DRA525.</title>
        <authorList>
            <person name="Drace K.M."/>
        </authorList>
    </citation>
    <scope>NUCLEOTIDE SEQUENCE [LARGE SCALE GENOMIC DNA]</scope>
    <source>
        <strain evidence="1 2">DRA525</strain>
    </source>
</reference>
<dbReference type="Pfam" id="PF11275">
    <property type="entry name" value="DUF3077"/>
    <property type="match status" value="1"/>
</dbReference>
<dbReference type="Proteomes" id="UP000185146">
    <property type="component" value="Chromosome"/>
</dbReference>
<organism evidence="1 2">
    <name type="scientific">Pseudomonas putida</name>
    <name type="common">Arthrobacter siderocapsulatus</name>
    <dbReference type="NCBI Taxonomy" id="303"/>
    <lineage>
        <taxon>Bacteria</taxon>
        <taxon>Pseudomonadati</taxon>
        <taxon>Pseudomonadota</taxon>
        <taxon>Gammaproteobacteria</taxon>
        <taxon>Pseudomonadales</taxon>
        <taxon>Pseudomonadaceae</taxon>
        <taxon>Pseudomonas</taxon>
    </lineage>
</organism>
<dbReference type="EMBL" id="CP018743">
    <property type="protein sequence ID" value="APO81892.1"/>
    <property type="molecule type" value="Genomic_DNA"/>
</dbReference>
<evidence type="ECO:0000313" key="2">
    <source>
        <dbReference type="Proteomes" id="UP000185146"/>
    </source>
</evidence>
<evidence type="ECO:0008006" key="3">
    <source>
        <dbReference type="Google" id="ProtNLM"/>
    </source>
</evidence>
<proteinExistence type="predicted"/>